<protein>
    <submittedName>
        <fullName evidence="5">Class A sortase</fullName>
    </submittedName>
</protein>
<keyword evidence="4" id="KW-0472">Membrane</keyword>
<dbReference type="InterPro" id="IPR042007">
    <property type="entry name" value="Sortase_A"/>
</dbReference>
<dbReference type="Gene3D" id="2.40.260.10">
    <property type="entry name" value="Sortase"/>
    <property type="match status" value="1"/>
</dbReference>
<dbReference type="Pfam" id="PF04203">
    <property type="entry name" value="Sortase"/>
    <property type="match status" value="1"/>
</dbReference>
<keyword evidence="4" id="KW-0812">Transmembrane</keyword>
<keyword evidence="6" id="KW-1185">Reference proteome</keyword>
<dbReference type="Proteomes" id="UP001322664">
    <property type="component" value="Chromosome"/>
</dbReference>
<evidence type="ECO:0000313" key="5">
    <source>
        <dbReference type="EMBL" id="WPK12570.1"/>
    </source>
</evidence>
<evidence type="ECO:0000256" key="1">
    <source>
        <dbReference type="ARBA" id="ARBA00022670"/>
    </source>
</evidence>
<dbReference type="InterPro" id="IPR005754">
    <property type="entry name" value="Sortase"/>
</dbReference>
<accession>A0ABZ0RWP1</accession>
<dbReference type="EMBL" id="CP137624">
    <property type="protein sequence ID" value="WPK12570.1"/>
    <property type="molecule type" value="Genomic_DNA"/>
</dbReference>
<evidence type="ECO:0000313" key="6">
    <source>
        <dbReference type="Proteomes" id="UP001322664"/>
    </source>
</evidence>
<evidence type="ECO:0000256" key="2">
    <source>
        <dbReference type="ARBA" id="ARBA00022801"/>
    </source>
</evidence>
<keyword evidence="4" id="KW-1133">Transmembrane helix</keyword>
<dbReference type="RefSeq" id="WP_319837278.1">
    <property type="nucleotide sequence ID" value="NZ_CP137624.1"/>
</dbReference>
<keyword evidence="1" id="KW-0645">Protease</keyword>
<evidence type="ECO:0000256" key="4">
    <source>
        <dbReference type="SAM" id="Phobius"/>
    </source>
</evidence>
<dbReference type="CDD" id="cd06165">
    <property type="entry name" value="Sortase_A"/>
    <property type="match status" value="1"/>
</dbReference>
<dbReference type="InterPro" id="IPR023365">
    <property type="entry name" value="Sortase_dom-sf"/>
</dbReference>
<dbReference type="NCBIfam" id="TIGR01076">
    <property type="entry name" value="sortase_fam"/>
    <property type="match status" value="1"/>
</dbReference>
<evidence type="ECO:0000256" key="3">
    <source>
        <dbReference type="ARBA" id="ARBA00022807"/>
    </source>
</evidence>
<gene>
    <name evidence="5" type="ORF">R6U77_02405</name>
</gene>
<dbReference type="SUPFAM" id="SSF63817">
    <property type="entry name" value="Sortase"/>
    <property type="match status" value="1"/>
</dbReference>
<keyword evidence="3" id="KW-0788">Thiol protease</keyword>
<name>A0ABZ0RWP1_9BACI</name>
<organism evidence="5 6">
    <name type="scientific">Lysinibacillus louembei</name>
    <dbReference type="NCBI Taxonomy" id="1470088"/>
    <lineage>
        <taxon>Bacteria</taxon>
        <taxon>Bacillati</taxon>
        <taxon>Bacillota</taxon>
        <taxon>Bacilli</taxon>
        <taxon>Bacillales</taxon>
        <taxon>Bacillaceae</taxon>
        <taxon>Lysinibacillus</taxon>
    </lineage>
</organism>
<keyword evidence="2" id="KW-0378">Hydrolase</keyword>
<sequence length="225" mass="24715">MKKLRATLNLIAIIALFAIGLTLIFIKPIQALLVQHLSEELVTTSPAILEFNNALEEADFDFEEVQSLSIWEVLQAQANRKDLPVIGSIGIPSVDMQLPILKGVGKNALAVGAGTMKPEQVMGQGNYALAAHYFENRDILFGPLYHSEIGDAIYLTDTTAIYEYHITKIEVVEATAVHVIEDVPNETLLTLITCADEGVRRLLVQASFVQQYDIESPPTALQQAN</sequence>
<feature type="transmembrane region" description="Helical" evidence="4">
    <location>
        <begin position="7"/>
        <end position="26"/>
    </location>
</feature>
<proteinExistence type="predicted"/>
<reference evidence="5 6" key="1">
    <citation type="submission" date="2023-09" db="EMBL/GenBank/DDBJ databases">
        <authorList>
            <person name="Page C.A."/>
            <person name="Perez-Diaz I.M."/>
        </authorList>
    </citation>
    <scope>NUCLEOTIDE SEQUENCE [LARGE SCALE GENOMIC DNA]</scope>
    <source>
        <strain evidence="5 6">Ll15</strain>
    </source>
</reference>